<protein>
    <recommendedName>
        <fullName evidence="10">UDP-2,3-diacylglucosamine hydrolase</fullName>
        <ecNumber evidence="10">3.6.1.54</ecNumber>
    </recommendedName>
    <alternativeName>
        <fullName evidence="10">UDP-2,3-diacylglucosamine diphosphatase</fullName>
    </alternativeName>
</protein>
<gene>
    <name evidence="10" type="primary">lpxH</name>
    <name evidence="12" type="ORF">C41B8_02097</name>
</gene>
<evidence type="ECO:0000259" key="11">
    <source>
        <dbReference type="Pfam" id="PF00149"/>
    </source>
</evidence>
<dbReference type="GO" id="GO:0008758">
    <property type="term" value="F:UDP-2,3-diacylglucosamine hydrolase activity"/>
    <property type="evidence" value="ECO:0007669"/>
    <property type="project" value="UniProtKB-UniRule"/>
</dbReference>
<dbReference type="GO" id="GO:0009245">
    <property type="term" value="P:lipid A biosynthetic process"/>
    <property type="evidence" value="ECO:0007669"/>
    <property type="project" value="UniProtKB-UniRule"/>
</dbReference>
<keyword evidence="7 10" id="KW-0443">Lipid metabolism</keyword>
<comment type="catalytic activity">
    <reaction evidence="10">
        <text>UDP-2-N,3-O-bis[(3R)-3-hydroxytetradecanoyl]-alpha-D-glucosamine + H2O = 2-N,3-O-bis[(3R)-3-hydroxytetradecanoyl]-alpha-D-glucosaminyl 1-phosphate + UMP + 2 H(+)</text>
        <dbReference type="Rhea" id="RHEA:25213"/>
        <dbReference type="ChEBI" id="CHEBI:15377"/>
        <dbReference type="ChEBI" id="CHEBI:15378"/>
        <dbReference type="ChEBI" id="CHEBI:57865"/>
        <dbReference type="ChEBI" id="CHEBI:57957"/>
        <dbReference type="ChEBI" id="CHEBI:78847"/>
        <dbReference type="EC" id="3.6.1.54"/>
    </reaction>
</comment>
<dbReference type="GO" id="GO:0030145">
    <property type="term" value="F:manganese ion binding"/>
    <property type="evidence" value="ECO:0007669"/>
    <property type="project" value="UniProtKB-UniRule"/>
</dbReference>
<comment type="subcellular location">
    <subcellularLocation>
        <location evidence="10">Cell inner membrane</location>
        <topology evidence="10">Peripheral membrane protein</topology>
        <orientation evidence="10">Cytoplasmic side</orientation>
    </subcellularLocation>
</comment>
<dbReference type="InterPro" id="IPR004843">
    <property type="entry name" value="Calcineurin-like_PHP"/>
</dbReference>
<sequence length="244" mass="27019">MPATHVIADLHLIDDREPAARRLAGYLAGPARQADALYVLGDLFDVWIGDDGSIGPHAGTLDAFAALAESGVPLYFMRGNRDFAVGAAFERRSRLQILDDPTPLTLHGVPTLLAHGDLFCSDDVAHQAFRAKYTDAGWRRRRLALPLWLRRTVARRARRRSTAAKRTKPAHIMDVNTATVAEIAAEYGARRVIHGHTHRPADHLDEGLERYVVADWRPEIAEVLIVDDDGVTRRRLDPAGEFAA</sequence>
<organism evidence="12 13">
    <name type="scientific">Salinisphaera hydrothermalis (strain C41B8)</name>
    <dbReference type="NCBI Taxonomy" id="1304275"/>
    <lineage>
        <taxon>Bacteria</taxon>
        <taxon>Pseudomonadati</taxon>
        <taxon>Pseudomonadota</taxon>
        <taxon>Gammaproteobacteria</taxon>
        <taxon>Salinisphaerales</taxon>
        <taxon>Salinisphaeraceae</taxon>
        <taxon>Salinisphaera</taxon>
    </lineage>
</organism>
<comment type="cofactor">
    <cofactor evidence="10">
        <name>Mn(2+)</name>
        <dbReference type="ChEBI" id="CHEBI:29035"/>
    </cofactor>
    <text evidence="10">Binds 2 Mn(2+) ions per subunit in a binuclear metal center.</text>
</comment>
<feature type="binding site" evidence="10">
    <location>
        <position position="42"/>
    </location>
    <ligand>
        <name>Mn(2+)</name>
        <dbReference type="ChEBI" id="CHEBI:29035"/>
        <label>2</label>
    </ligand>
</feature>
<dbReference type="Proteomes" id="UP000028302">
    <property type="component" value="Unassembled WGS sequence"/>
</dbReference>
<feature type="binding site" evidence="10">
    <location>
        <position position="165"/>
    </location>
    <ligand>
        <name>substrate</name>
    </ligand>
</feature>
<feature type="binding site" evidence="10">
    <location>
        <position position="123"/>
    </location>
    <ligand>
        <name>substrate</name>
    </ligand>
</feature>
<feature type="binding site" evidence="10">
    <location>
        <position position="80"/>
    </location>
    <ligand>
        <name>Mn(2+)</name>
        <dbReference type="ChEBI" id="CHEBI:29035"/>
        <label>2</label>
    </ligand>
</feature>
<keyword evidence="9 10" id="KW-0464">Manganese</keyword>
<keyword evidence="1 10" id="KW-1003">Cell membrane</keyword>
<dbReference type="PATRIC" id="fig|1304275.5.peg.424"/>
<dbReference type="STRING" id="1304275.C41B8_02097"/>
<reference evidence="12 13" key="1">
    <citation type="submission" date="2013-03" db="EMBL/GenBank/DDBJ databases">
        <title>Salinisphaera hydrothermalis C41B8 Genome Sequencing.</title>
        <authorList>
            <person name="Li C."/>
            <person name="Lai Q."/>
            <person name="Shao Z."/>
        </authorList>
    </citation>
    <scope>NUCLEOTIDE SEQUENCE [LARGE SCALE GENOMIC DNA]</scope>
    <source>
        <strain evidence="12 13">C41B8</strain>
    </source>
</reference>
<comment type="function">
    <text evidence="10">Hydrolyzes the pyrophosphate bond of UDP-2,3-diacylglucosamine to yield 2,3-diacylglucosamine 1-phosphate (lipid X) and UMP by catalyzing the attack of water at the alpha-P atom. Involved in the biosynthesis of lipid A, a phosphorylated glycolipid that anchors the lipopolysaccharide to the outer membrane of the cell.</text>
</comment>
<comment type="caution">
    <text evidence="12">The sequence shown here is derived from an EMBL/GenBank/DDBJ whole genome shotgun (WGS) entry which is preliminary data.</text>
</comment>
<feature type="binding site" evidence="10">
    <location>
        <position position="196"/>
    </location>
    <ligand>
        <name>Mn(2+)</name>
        <dbReference type="ChEBI" id="CHEBI:29035"/>
        <label>2</label>
    </ligand>
</feature>
<dbReference type="eggNOG" id="COG2908">
    <property type="taxonomic scope" value="Bacteria"/>
</dbReference>
<dbReference type="UniPathway" id="UPA00359">
    <property type="reaction ID" value="UER00480"/>
</dbReference>
<keyword evidence="4 10" id="KW-0441">Lipid A biosynthesis</keyword>
<feature type="binding site" evidence="10">
    <location>
        <position position="11"/>
    </location>
    <ligand>
        <name>Mn(2+)</name>
        <dbReference type="ChEBI" id="CHEBI:29035"/>
        <label>1</label>
    </ligand>
</feature>
<feature type="binding site" evidence="10">
    <location>
        <position position="198"/>
    </location>
    <ligand>
        <name>Mn(2+)</name>
        <dbReference type="ChEBI" id="CHEBI:29035"/>
        <label>1</label>
    </ligand>
</feature>
<dbReference type="Gene3D" id="3.60.21.10">
    <property type="match status" value="1"/>
</dbReference>
<name>A0A084IQ99_SALHC</name>
<evidence type="ECO:0000256" key="1">
    <source>
        <dbReference type="ARBA" id="ARBA00022475"/>
    </source>
</evidence>
<comment type="pathway">
    <text evidence="10">Glycolipid biosynthesis; lipid IV(A) biosynthesis; lipid IV(A) from (3R)-3-hydroxytetradecanoyl-[acyl-carrier-protein] and UDP-N-acetyl-alpha-D-glucosamine: step 4/6.</text>
</comment>
<dbReference type="InterPro" id="IPR043461">
    <property type="entry name" value="LpxH-like"/>
</dbReference>
<dbReference type="GO" id="GO:0005737">
    <property type="term" value="C:cytoplasm"/>
    <property type="evidence" value="ECO:0007669"/>
    <property type="project" value="InterPro"/>
</dbReference>
<feature type="binding site" evidence="10">
    <location>
        <position position="196"/>
    </location>
    <ligand>
        <name>substrate</name>
    </ligand>
</feature>
<dbReference type="AlphaFoldDB" id="A0A084IQ99"/>
<dbReference type="InterPro" id="IPR010138">
    <property type="entry name" value="UDP-diacylglucosamine_Hdrlase"/>
</dbReference>
<evidence type="ECO:0000256" key="8">
    <source>
        <dbReference type="ARBA" id="ARBA00023136"/>
    </source>
</evidence>
<dbReference type="PANTHER" id="PTHR34990:SF1">
    <property type="entry name" value="UDP-2,3-DIACYLGLUCOSAMINE HYDROLASE"/>
    <property type="match status" value="1"/>
</dbReference>
<dbReference type="EC" id="3.6.1.54" evidence="10"/>
<feature type="binding site" evidence="10">
    <location>
        <begin position="80"/>
        <end position="81"/>
    </location>
    <ligand>
        <name>substrate</name>
    </ligand>
</feature>
<proteinExistence type="inferred from homology"/>
<evidence type="ECO:0000256" key="10">
    <source>
        <dbReference type="HAMAP-Rule" id="MF_00575"/>
    </source>
</evidence>
<feature type="binding site" evidence="10">
    <location>
        <position position="161"/>
    </location>
    <ligand>
        <name>substrate</name>
    </ligand>
</feature>
<keyword evidence="6 10" id="KW-0378">Hydrolase</keyword>
<dbReference type="SUPFAM" id="SSF56300">
    <property type="entry name" value="Metallo-dependent phosphatases"/>
    <property type="match status" value="1"/>
</dbReference>
<dbReference type="PANTHER" id="PTHR34990">
    <property type="entry name" value="UDP-2,3-DIACYLGLUCOSAMINE HYDROLASE-RELATED"/>
    <property type="match status" value="1"/>
</dbReference>
<dbReference type="CDD" id="cd07398">
    <property type="entry name" value="MPP_YbbF-LpxH"/>
    <property type="match status" value="1"/>
</dbReference>
<keyword evidence="8 10" id="KW-0472">Membrane</keyword>
<dbReference type="RefSeq" id="WP_037333388.1">
    <property type="nucleotide sequence ID" value="NZ_APNK01000002.1"/>
</dbReference>
<feature type="binding site" evidence="10">
    <location>
        <position position="168"/>
    </location>
    <ligand>
        <name>substrate</name>
    </ligand>
</feature>
<dbReference type="NCBIfam" id="NF003743">
    <property type="entry name" value="PRK05340.1"/>
    <property type="match status" value="1"/>
</dbReference>
<dbReference type="GO" id="GO:0019897">
    <property type="term" value="C:extrinsic component of plasma membrane"/>
    <property type="evidence" value="ECO:0007669"/>
    <property type="project" value="UniProtKB-UniRule"/>
</dbReference>
<feature type="binding site" evidence="10">
    <location>
        <position position="9"/>
    </location>
    <ligand>
        <name>Mn(2+)</name>
        <dbReference type="ChEBI" id="CHEBI:29035"/>
        <label>1</label>
    </ligand>
</feature>
<keyword evidence="3 10" id="KW-0997">Cell inner membrane</keyword>
<dbReference type="NCBIfam" id="TIGR01854">
    <property type="entry name" value="lipid_A_lpxH"/>
    <property type="match status" value="1"/>
</dbReference>
<feature type="domain" description="Calcineurin-like phosphoesterase" evidence="11">
    <location>
        <begin position="6"/>
        <end position="200"/>
    </location>
</feature>
<comment type="similarity">
    <text evidence="10">Belongs to the LpxH family.</text>
</comment>
<evidence type="ECO:0000256" key="6">
    <source>
        <dbReference type="ARBA" id="ARBA00022801"/>
    </source>
</evidence>
<keyword evidence="13" id="KW-1185">Reference proteome</keyword>
<evidence type="ECO:0000256" key="7">
    <source>
        <dbReference type="ARBA" id="ARBA00023098"/>
    </source>
</evidence>
<feature type="binding site" evidence="10">
    <location>
        <position position="42"/>
    </location>
    <ligand>
        <name>Mn(2+)</name>
        <dbReference type="ChEBI" id="CHEBI:29035"/>
        <label>1</label>
    </ligand>
</feature>
<keyword evidence="2 10" id="KW-0444">Lipid biosynthesis</keyword>
<evidence type="ECO:0000313" key="13">
    <source>
        <dbReference type="Proteomes" id="UP000028302"/>
    </source>
</evidence>
<evidence type="ECO:0000256" key="2">
    <source>
        <dbReference type="ARBA" id="ARBA00022516"/>
    </source>
</evidence>
<dbReference type="EMBL" id="APNK01000002">
    <property type="protein sequence ID" value="KEZ78883.1"/>
    <property type="molecule type" value="Genomic_DNA"/>
</dbReference>
<keyword evidence="5 10" id="KW-0479">Metal-binding</keyword>
<evidence type="ECO:0000313" key="12">
    <source>
        <dbReference type="EMBL" id="KEZ78883.1"/>
    </source>
</evidence>
<feature type="binding site" evidence="10">
    <location>
        <position position="115"/>
    </location>
    <ligand>
        <name>Mn(2+)</name>
        <dbReference type="ChEBI" id="CHEBI:29035"/>
        <label>2</label>
    </ligand>
</feature>
<dbReference type="Pfam" id="PF00149">
    <property type="entry name" value="Metallophos"/>
    <property type="match status" value="1"/>
</dbReference>
<evidence type="ECO:0000256" key="4">
    <source>
        <dbReference type="ARBA" id="ARBA00022556"/>
    </source>
</evidence>
<dbReference type="InterPro" id="IPR029052">
    <property type="entry name" value="Metallo-depent_PP-like"/>
</dbReference>
<evidence type="ECO:0000256" key="5">
    <source>
        <dbReference type="ARBA" id="ARBA00022723"/>
    </source>
</evidence>
<accession>A0A084IQ99</accession>
<evidence type="ECO:0000256" key="3">
    <source>
        <dbReference type="ARBA" id="ARBA00022519"/>
    </source>
</evidence>
<evidence type="ECO:0000256" key="9">
    <source>
        <dbReference type="ARBA" id="ARBA00023211"/>
    </source>
</evidence>
<dbReference type="HAMAP" id="MF_00575">
    <property type="entry name" value="LpxH"/>
    <property type="match status" value="1"/>
</dbReference>